<dbReference type="Proteomes" id="UP001237642">
    <property type="component" value="Unassembled WGS sequence"/>
</dbReference>
<accession>A0AAD8ICJ7</accession>
<organism evidence="1 2">
    <name type="scientific">Heracleum sosnowskyi</name>
    <dbReference type="NCBI Taxonomy" id="360622"/>
    <lineage>
        <taxon>Eukaryota</taxon>
        <taxon>Viridiplantae</taxon>
        <taxon>Streptophyta</taxon>
        <taxon>Embryophyta</taxon>
        <taxon>Tracheophyta</taxon>
        <taxon>Spermatophyta</taxon>
        <taxon>Magnoliopsida</taxon>
        <taxon>eudicotyledons</taxon>
        <taxon>Gunneridae</taxon>
        <taxon>Pentapetalae</taxon>
        <taxon>asterids</taxon>
        <taxon>campanulids</taxon>
        <taxon>Apiales</taxon>
        <taxon>Apiaceae</taxon>
        <taxon>Apioideae</taxon>
        <taxon>apioid superclade</taxon>
        <taxon>Tordylieae</taxon>
        <taxon>Tordyliinae</taxon>
        <taxon>Heracleum</taxon>
    </lineage>
</organism>
<dbReference type="AlphaFoldDB" id="A0AAD8ICJ7"/>
<reference evidence="1" key="1">
    <citation type="submission" date="2023-02" db="EMBL/GenBank/DDBJ databases">
        <title>Genome of toxic invasive species Heracleum sosnowskyi carries increased number of genes despite the absence of recent whole-genome duplications.</title>
        <authorList>
            <person name="Schelkunov M."/>
            <person name="Shtratnikova V."/>
            <person name="Makarenko M."/>
            <person name="Klepikova A."/>
            <person name="Omelchenko D."/>
            <person name="Novikova G."/>
            <person name="Obukhova E."/>
            <person name="Bogdanov V."/>
            <person name="Penin A."/>
            <person name="Logacheva M."/>
        </authorList>
    </citation>
    <scope>NUCLEOTIDE SEQUENCE</scope>
    <source>
        <strain evidence="1">Hsosn_3</strain>
        <tissue evidence="1">Leaf</tissue>
    </source>
</reference>
<reference evidence="1" key="2">
    <citation type="submission" date="2023-05" db="EMBL/GenBank/DDBJ databases">
        <authorList>
            <person name="Schelkunov M.I."/>
        </authorList>
    </citation>
    <scope>NUCLEOTIDE SEQUENCE</scope>
    <source>
        <strain evidence="1">Hsosn_3</strain>
        <tissue evidence="1">Leaf</tissue>
    </source>
</reference>
<dbReference type="EMBL" id="JAUIZM010000005">
    <property type="protein sequence ID" value="KAK1383259.1"/>
    <property type="molecule type" value="Genomic_DNA"/>
</dbReference>
<name>A0AAD8ICJ7_9APIA</name>
<evidence type="ECO:0000313" key="2">
    <source>
        <dbReference type="Proteomes" id="UP001237642"/>
    </source>
</evidence>
<evidence type="ECO:0000313" key="1">
    <source>
        <dbReference type="EMBL" id="KAK1383259.1"/>
    </source>
</evidence>
<gene>
    <name evidence="1" type="ORF">POM88_020994</name>
</gene>
<protein>
    <submittedName>
        <fullName evidence="1">Uncharacterized protein</fullName>
    </submittedName>
</protein>
<sequence length="111" mass="12267">MQTSGQQLVFRTTQCLSVTNCLEKKTYYDIRVREYNTSAGFKKIATHGRRLAKISNSAYHQHVTVAATVTLVFDFLPGVCFNGMTGSCEPVSGILCPLFASLVFEILVLGR</sequence>
<comment type="caution">
    <text evidence="1">The sequence shown here is derived from an EMBL/GenBank/DDBJ whole genome shotgun (WGS) entry which is preliminary data.</text>
</comment>
<proteinExistence type="predicted"/>
<keyword evidence="2" id="KW-1185">Reference proteome</keyword>